<organism evidence="1 2">
    <name type="scientific">Candidatus Riesia pediculischaeffi PTSU</name>
    <dbReference type="NCBI Taxonomy" id="1401651"/>
    <lineage>
        <taxon>Bacteria</taxon>
        <taxon>Pseudomonadati</taxon>
        <taxon>Pseudomonadota</taxon>
        <taxon>Gammaproteobacteria</taxon>
        <taxon>Enterobacterales</taxon>
        <taxon>Enterobacteriaceae</taxon>
        <taxon>Candidatus Riesia</taxon>
    </lineage>
</organism>
<accession>A0A0C1S0F1</accession>
<dbReference type="EMBL" id="AWXV01000004">
    <property type="protein sequence ID" value="KIE64027.1"/>
    <property type="molecule type" value="Genomic_DNA"/>
</dbReference>
<reference evidence="1 2" key="1">
    <citation type="journal article" date="2014" name="G3 (Bethesda)">
        <title>Genome sequence of Candidatus Riesia pediculischaeffi, endosymbiont of chimpanzee lice, and genomic comparison of recently acquired endosymbionts from human and chimpanzee lice.</title>
        <authorList>
            <person name="Boyd B.M."/>
            <person name="Allen J.M."/>
            <person name="de Crecy-Lagard V."/>
            <person name="Reed D.L."/>
        </authorList>
    </citation>
    <scope>NUCLEOTIDE SEQUENCE [LARGE SCALE GENOMIC DNA]</scope>
    <source>
        <strain evidence="1 2">PTSU</strain>
    </source>
</reference>
<dbReference type="SUPFAM" id="SSF55186">
    <property type="entry name" value="ThrRS/AlaRS common domain"/>
    <property type="match status" value="1"/>
</dbReference>
<gene>
    <name evidence="1" type="ORF">P689_122196</name>
</gene>
<name>A0A0C1S0F1_9ENTR</name>
<protein>
    <submittedName>
        <fullName evidence="1">Uncharacterized protein</fullName>
    </submittedName>
</protein>
<dbReference type="HOGENOM" id="CLU_3077955_0_0_6"/>
<comment type="caution">
    <text evidence="1">The sequence shown here is derived from an EMBL/GenBank/DDBJ whole genome shotgun (WGS) entry which is preliminary data.</text>
</comment>
<proteinExistence type="predicted"/>
<sequence>MKIDCSHRKSISINHSDTYLLRSSLREILGNFVLQRGSSIKSDRLIFDFCYG</sequence>
<evidence type="ECO:0000313" key="2">
    <source>
        <dbReference type="Proteomes" id="UP000054529"/>
    </source>
</evidence>
<dbReference type="Gene3D" id="3.30.980.10">
    <property type="entry name" value="Threonyl-trna Synthetase, Chain A, domain 2"/>
    <property type="match status" value="1"/>
</dbReference>
<evidence type="ECO:0000313" key="1">
    <source>
        <dbReference type="EMBL" id="KIE64027.1"/>
    </source>
</evidence>
<dbReference type="InterPro" id="IPR018163">
    <property type="entry name" value="Thr/Ala-tRNA-synth_IIc_edit"/>
</dbReference>
<dbReference type="GO" id="GO:0000166">
    <property type="term" value="F:nucleotide binding"/>
    <property type="evidence" value="ECO:0007669"/>
    <property type="project" value="InterPro"/>
</dbReference>
<dbReference type="Proteomes" id="UP000054529">
    <property type="component" value="Unassembled WGS sequence"/>
</dbReference>
<dbReference type="AlphaFoldDB" id="A0A0C1S0F1"/>